<evidence type="ECO:0000313" key="5">
    <source>
        <dbReference type="Proteomes" id="UP001595478"/>
    </source>
</evidence>
<evidence type="ECO:0000256" key="2">
    <source>
        <dbReference type="SAM" id="SignalP"/>
    </source>
</evidence>
<sequence>MRLTKKLYWINLFIFSLLLAQTKAIASAEVDGVWRGKLEFEDGKGLAIGLNVSDNGKHLNIDSVFQNMRAHVPTSFEVSDTQIKFEDTPIKAKFSGNISGDKLEGVFSQGKDRPLLLNKLSKADLEWMQYEGKYAGELKINANTTLPLVLHVAVVKDGFVAALDSPAQNSYGIPVSSVSVDAKLLTFTSTLLSASFTGNFKGNSYQGTFTQGIALPFSLQKVTAETAKNMFKLPEFGEKGGSVAIVTANDIQSRYLGTHTKDTLYEIGSVTKTFSAYLLAKQVESGKLSLDTKLEVFFPASPAISLQSLATHTSGLARNPAILASVAHPTNPFVNFTVEHLKEDLASISLSGNDYKYSNYGMACLAEALALHNKTSYSELVQKEIFQAMDMSASYVAVSKADMHESLAQGHSATGQKVEAWQFGAMSGAGAIVANLDDMAKYVRQMMAISASSSSLAKTLFAKYLTFSACCGQALGWLIEEDPQGKPFAWHNGMTGGFSSFVGFYLDGSKGVVLLNNQASTVDKEGRELLFQAS</sequence>
<dbReference type="InterPro" id="IPR012338">
    <property type="entry name" value="Beta-lactam/transpept-like"/>
</dbReference>
<feature type="chain" id="PRO_5047027670" evidence="2">
    <location>
        <begin position="27"/>
        <end position="534"/>
    </location>
</feature>
<evidence type="ECO:0000259" key="3">
    <source>
        <dbReference type="Pfam" id="PF00144"/>
    </source>
</evidence>
<organism evidence="4 5">
    <name type="scientific">Agaribacter flavus</name>
    <dbReference type="NCBI Taxonomy" id="1902781"/>
    <lineage>
        <taxon>Bacteria</taxon>
        <taxon>Pseudomonadati</taxon>
        <taxon>Pseudomonadota</taxon>
        <taxon>Gammaproteobacteria</taxon>
        <taxon>Alteromonadales</taxon>
        <taxon>Alteromonadaceae</taxon>
        <taxon>Agaribacter</taxon>
    </lineage>
</organism>
<dbReference type="InterPro" id="IPR001466">
    <property type="entry name" value="Beta-lactam-related"/>
</dbReference>
<feature type="signal peptide" evidence="2">
    <location>
        <begin position="1"/>
        <end position="26"/>
    </location>
</feature>
<dbReference type="SUPFAM" id="SSF56601">
    <property type="entry name" value="beta-lactamase/transpeptidase-like"/>
    <property type="match status" value="1"/>
</dbReference>
<dbReference type="InterPro" id="IPR051478">
    <property type="entry name" value="Beta-lactamase-like_AB/R"/>
</dbReference>
<dbReference type="RefSeq" id="WP_376919495.1">
    <property type="nucleotide sequence ID" value="NZ_JBHRSW010000010.1"/>
</dbReference>
<protein>
    <submittedName>
        <fullName evidence="4">Serine hydrolase domain-containing protein</fullName>
        <ecNumber evidence="4">3.-.-.-</ecNumber>
    </submittedName>
</protein>
<accession>A0ABV7FQ54</accession>
<name>A0ABV7FQ54_9ALTE</name>
<proteinExistence type="inferred from homology"/>
<dbReference type="EMBL" id="JBHRSW010000010">
    <property type="protein sequence ID" value="MFC3121356.1"/>
    <property type="molecule type" value="Genomic_DNA"/>
</dbReference>
<keyword evidence="2" id="KW-0732">Signal</keyword>
<keyword evidence="4" id="KW-0378">Hydrolase</keyword>
<reference evidence="5" key="1">
    <citation type="journal article" date="2019" name="Int. J. Syst. Evol. Microbiol.">
        <title>The Global Catalogue of Microorganisms (GCM) 10K type strain sequencing project: providing services to taxonomists for standard genome sequencing and annotation.</title>
        <authorList>
            <consortium name="The Broad Institute Genomics Platform"/>
            <consortium name="The Broad Institute Genome Sequencing Center for Infectious Disease"/>
            <person name="Wu L."/>
            <person name="Ma J."/>
        </authorList>
    </citation>
    <scope>NUCLEOTIDE SEQUENCE [LARGE SCALE GENOMIC DNA]</scope>
    <source>
        <strain evidence="5">KCTC 52473</strain>
    </source>
</reference>
<keyword evidence="5" id="KW-1185">Reference proteome</keyword>
<comment type="caution">
    <text evidence="4">The sequence shown here is derived from an EMBL/GenBank/DDBJ whole genome shotgun (WGS) entry which is preliminary data.</text>
</comment>
<dbReference type="Proteomes" id="UP001595478">
    <property type="component" value="Unassembled WGS sequence"/>
</dbReference>
<dbReference type="PANTHER" id="PTHR22935:SF95">
    <property type="entry name" value="BETA-LACTAMASE-LIKE 1-RELATED"/>
    <property type="match status" value="1"/>
</dbReference>
<dbReference type="EC" id="3.-.-.-" evidence="4"/>
<evidence type="ECO:0000256" key="1">
    <source>
        <dbReference type="ARBA" id="ARBA00038473"/>
    </source>
</evidence>
<evidence type="ECO:0000313" key="4">
    <source>
        <dbReference type="EMBL" id="MFC3121356.1"/>
    </source>
</evidence>
<comment type="similarity">
    <text evidence="1">Belongs to the beta-lactamase family.</text>
</comment>
<gene>
    <name evidence="4" type="ORF">ACFOHL_06965</name>
</gene>
<dbReference type="PANTHER" id="PTHR22935">
    <property type="entry name" value="PENICILLIN-BINDING PROTEIN"/>
    <property type="match status" value="1"/>
</dbReference>
<dbReference type="Pfam" id="PF00144">
    <property type="entry name" value="Beta-lactamase"/>
    <property type="match status" value="1"/>
</dbReference>
<feature type="domain" description="Beta-lactamase-related" evidence="3">
    <location>
        <begin position="239"/>
        <end position="524"/>
    </location>
</feature>
<dbReference type="GO" id="GO:0016787">
    <property type="term" value="F:hydrolase activity"/>
    <property type="evidence" value="ECO:0007669"/>
    <property type="project" value="UniProtKB-KW"/>
</dbReference>
<dbReference type="Gene3D" id="3.40.710.10">
    <property type="entry name" value="DD-peptidase/beta-lactamase superfamily"/>
    <property type="match status" value="1"/>
</dbReference>